<keyword evidence="2" id="KW-1185">Reference proteome</keyword>
<dbReference type="EMBL" id="PDES01000019">
    <property type="protein sequence ID" value="RRQ79163.1"/>
    <property type="molecule type" value="Genomic_DNA"/>
</dbReference>
<evidence type="ECO:0000313" key="2">
    <source>
        <dbReference type="Proteomes" id="UP000276379"/>
    </source>
</evidence>
<gene>
    <name evidence="1" type="ORF">CQW44_34910</name>
</gene>
<dbReference type="GO" id="GO:0004497">
    <property type="term" value="F:monooxygenase activity"/>
    <property type="evidence" value="ECO:0007669"/>
    <property type="project" value="UniProtKB-KW"/>
</dbReference>
<comment type="caution">
    <text evidence="1">The sequence shown here is derived from an EMBL/GenBank/DDBJ whole genome shotgun (WGS) entry which is preliminary data.</text>
</comment>
<proteinExistence type="predicted"/>
<organism evidence="1 2">
    <name type="scientific">Streptomyces griseofuscus</name>
    <dbReference type="NCBI Taxonomy" id="146922"/>
    <lineage>
        <taxon>Bacteria</taxon>
        <taxon>Bacillati</taxon>
        <taxon>Actinomycetota</taxon>
        <taxon>Actinomycetes</taxon>
        <taxon>Kitasatosporales</taxon>
        <taxon>Streptomycetaceae</taxon>
        <taxon>Streptomyces</taxon>
    </lineage>
</organism>
<protein>
    <submittedName>
        <fullName evidence="1">Antibiotic biosynthesis monooxygenase</fullName>
    </submittedName>
</protein>
<dbReference type="AlphaFoldDB" id="A0A3R8QBL6"/>
<accession>A0A3R8QBL6</accession>
<reference evidence="1 2" key="1">
    <citation type="submission" date="2017-10" db="EMBL/GenBank/DDBJ databases">
        <title>Draft genome of actinobacteria isolated from guarana (Paullinia cupana (Mart.) Ducke.</title>
        <authorList>
            <person name="Siqueira K.A."/>
            <person name="Liotti R.G."/>
            <person name="Mendes T.A."/>
            <person name="Soares M.A."/>
        </authorList>
    </citation>
    <scope>NUCLEOTIDE SEQUENCE [LARGE SCALE GENOMIC DNA]</scope>
    <source>
        <strain evidence="1 2">199</strain>
    </source>
</reference>
<evidence type="ECO:0000313" key="1">
    <source>
        <dbReference type="EMBL" id="RRQ79163.1"/>
    </source>
</evidence>
<name>A0A3R8QBL6_9ACTN</name>
<dbReference type="Proteomes" id="UP000276379">
    <property type="component" value="Unassembled WGS sequence"/>
</dbReference>
<sequence length="100" mass="10644">MVRVGLLVRVQAKPGKESEVAQFLTGAQAIVDQEPDTRAWFAVQFDASTFGIFDVFPDDAGRQAHLAGGVGTALEQRAAELFTVSPAIETVDVLASKLPT</sequence>
<dbReference type="InterPro" id="IPR011008">
    <property type="entry name" value="Dimeric_a/b-barrel"/>
</dbReference>
<keyword evidence="1" id="KW-0560">Oxidoreductase</keyword>
<keyword evidence="1" id="KW-0503">Monooxygenase</keyword>
<dbReference type="Gene3D" id="3.30.70.100">
    <property type="match status" value="1"/>
</dbReference>
<dbReference type="SUPFAM" id="SSF54909">
    <property type="entry name" value="Dimeric alpha+beta barrel"/>
    <property type="match status" value="1"/>
</dbReference>